<evidence type="ECO:0000256" key="2">
    <source>
        <dbReference type="SAM" id="MobiDB-lite"/>
    </source>
</evidence>
<proteinExistence type="predicted"/>
<evidence type="ECO:0000313" key="5">
    <source>
        <dbReference type="Proteomes" id="UP001172159"/>
    </source>
</evidence>
<evidence type="ECO:0000256" key="1">
    <source>
        <dbReference type="ARBA" id="ARBA00022737"/>
    </source>
</evidence>
<feature type="compositionally biased region" description="Acidic residues" evidence="2">
    <location>
        <begin position="1398"/>
        <end position="1410"/>
    </location>
</feature>
<evidence type="ECO:0000259" key="3">
    <source>
        <dbReference type="Pfam" id="PF24883"/>
    </source>
</evidence>
<accession>A0AA40AIL2</accession>
<feature type="compositionally biased region" description="Polar residues" evidence="2">
    <location>
        <begin position="1349"/>
        <end position="1358"/>
    </location>
</feature>
<feature type="region of interest" description="Disordered" evidence="2">
    <location>
        <begin position="848"/>
        <end position="881"/>
    </location>
</feature>
<feature type="region of interest" description="Disordered" evidence="2">
    <location>
        <begin position="1274"/>
        <end position="1375"/>
    </location>
</feature>
<dbReference type="EMBL" id="JAUKTV010000014">
    <property type="protein sequence ID" value="KAK0716518.1"/>
    <property type="molecule type" value="Genomic_DNA"/>
</dbReference>
<feature type="compositionally biased region" description="Polar residues" evidence="2">
    <location>
        <begin position="1316"/>
        <end position="1337"/>
    </location>
</feature>
<feature type="compositionally biased region" description="Polar residues" evidence="2">
    <location>
        <begin position="1279"/>
        <end position="1288"/>
    </location>
</feature>
<dbReference type="InterPro" id="IPR056884">
    <property type="entry name" value="NPHP3-like_N"/>
</dbReference>
<dbReference type="InterPro" id="IPR027417">
    <property type="entry name" value="P-loop_NTPase"/>
</dbReference>
<dbReference type="PANTHER" id="PTHR10039">
    <property type="entry name" value="AMELOGENIN"/>
    <property type="match status" value="1"/>
</dbReference>
<dbReference type="PANTHER" id="PTHR10039:SF14">
    <property type="entry name" value="NACHT DOMAIN-CONTAINING PROTEIN"/>
    <property type="match status" value="1"/>
</dbReference>
<feature type="compositionally biased region" description="Polar residues" evidence="2">
    <location>
        <begin position="848"/>
        <end position="876"/>
    </location>
</feature>
<protein>
    <recommendedName>
        <fullName evidence="3">Nephrocystin 3-like N-terminal domain-containing protein</fullName>
    </recommendedName>
</protein>
<feature type="region of interest" description="Disordered" evidence="2">
    <location>
        <begin position="1387"/>
        <end position="1450"/>
    </location>
</feature>
<feature type="compositionally biased region" description="Polar residues" evidence="2">
    <location>
        <begin position="1297"/>
        <end position="1308"/>
    </location>
</feature>
<feature type="compositionally biased region" description="Basic and acidic residues" evidence="2">
    <location>
        <begin position="1387"/>
        <end position="1397"/>
    </location>
</feature>
<evidence type="ECO:0000313" key="4">
    <source>
        <dbReference type="EMBL" id="KAK0716518.1"/>
    </source>
</evidence>
<dbReference type="SUPFAM" id="SSF52540">
    <property type="entry name" value="P-loop containing nucleoside triphosphate hydrolases"/>
    <property type="match status" value="1"/>
</dbReference>
<feature type="compositionally biased region" description="Basic and acidic residues" evidence="2">
    <location>
        <begin position="1072"/>
        <end position="1103"/>
    </location>
</feature>
<keyword evidence="1" id="KW-0677">Repeat</keyword>
<reference evidence="4" key="1">
    <citation type="submission" date="2023-06" db="EMBL/GenBank/DDBJ databases">
        <title>Genome-scale phylogeny and comparative genomics of the fungal order Sordariales.</title>
        <authorList>
            <consortium name="Lawrence Berkeley National Laboratory"/>
            <person name="Hensen N."/>
            <person name="Bonometti L."/>
            <person name="Westerberg I."/>
            <person name="Brannstrom I.O."/>
            <person name="Guillou S."/>
            <person name="Cros-Aarteil S."/>
            <person name="Calhoun S."/>
            <person name="Haridas S."/>
            <person name="Kuo A."/>
            <person name="Mondo S."/>
            <person name="Pangilinan J."/>
            <person name="Riley R."/>
            <person name="Labutti K."/>
            <person name="Andreopoulos B."/>
            <person name="Lipzen A."/>
            <person name="Chen C."/>
            <person name="Yanf M."/>
            <person name="Daum C."/>
            <person name="Ng V."/>
            <person name="Clum A."/>
            <person name="Steindorff A."/>
            <person name="Ohm R."/>
            <person name="Martin F."/>
            <person name="Silar P."/>
            <person name="Natvig D."/>
            <person name="Lalanne C."/>
            <person name="Gautier V."/>
            <person name="Ament-Velasquez S.L."/>
            <person name="Kruys A."/>
            <person name="Hutchinson M.I."/>
            <person name="Powell A.J."/>
            <person name="Barry K."/>
            <person name="Miller A.N."/>
            <person name="Grigoriev I.V."/>
            <person name="Debuchy R."/>
            <person name="Gladieux P."/>
            <person name="Thoren M.H."/>
            <person name="Johannesson H."/>
        </authorList>
    </citation>
    <scope>NUCLEOTIDE SEQUENCE</scope>
    <source>
        <strain evidence="4">CBS 540.89</strain>
    </source>
</reference>
<dbReference type="Proteomes" id="UP001172159">
    <property type="component" value="Unassembled WGS sequence"/>
</dbReference>
<comment type="caution">
    <text evidence="4">The sequence shown here is derived from an EMBL/GenBank/DDBJ whole genome shotgun (WGS) entry which is preliminary data.</text>
</comment>
<gene>
    <name evidence="4" type="ORF">B0T21DRAFT_454314</name>
</gene>
<name>A0AA40AIL2_9PEZI</name>
<sequence length="1450" mass="161871">MDSVEDTVQRFWQLPHRWRSGYTRDDQVFSQLHLLHPKDLNDEANLKVNAELIFVAGLGGHYRETWRALDGTIWPQDLLHLEHYGIENVRVWSFEYNTSLRAPHMKLDSGTETGGKRQSGAETNYLCWTQPWGMLIKKAILIAETEDNFKILWHAIRGAMFFAVPHHGLDRADWKNFVTLVLKANAPVPGIRPTLVMEKQAAANGEALLGITHDFRRLQEFLFFVNYTEGRLMRGLTAPLIAEGRGWMDAPRKFELQLDGDHLGICKFEKRNPGEQITGGFEVVVSHLKHLMGASKALEHIGDKASAAIESLCPTGFHGYFMAKQATVGTCGWIAEKKAFRDWVGNDKESRMLWIQGPPASGKSFLTRHIITDLIPPSTTQKVAHCFLDDSVPGRRRLEHLLRATLHHALRVEPELIHHYLVPPYLKAVEASDTGVPDDEIWTLEVLLPIWPEVVAKVTSRGVLTVVVDGFSEMSLDCQQGFLDCLEDFKINKAESQEQRDRLKVLLVSREDAEVDEQLEVGEEFEVLKITPEDVREDIEKTVMAAVTDVDNWDGQDSAIARQHLAILEQDQVEVIRDTIVSTSGGNFLLAKMKAQAVSESLVVDTPDTTMALVEELPNDIAGMYDETLRRVQEDSTYLPFVKHILRWATFQMEPIKEAELNTAIALGMAHDQASTGQVSKEKLESLQKLVGSTRSLIEKHARQLVEIREGTLQPVDPLLKERLTNPSSDDLECMEEGPSHAALASTCLSYLTMEYFQDSHKPMAASVEEKVKKRIEDHAFSRYAALHWRDHVEAAGSAWQEVDDHVTQSQKLLEDDTTHYGISSSEIRWFLTRRTMEGYKGYQASATTAETTPNTPMSDLQSLSVVGSPSQSPETSYDEADDAPHIEVSGRLSGLQSKLGKDVPLQPQTQHKGIEIPEAQHGKVPAVGESALGFTSNLTSSRGVNQEVDVDVDGIQPRVEVPFEPTTGGLEFNSTDAAKPLDKQETVNMGLEKTPEFPWQVQTPESKGPIGLGLFERDVQAIWKPEDIGPGIEPGLEASEDSRKPLEPYLTAEEIELSTEPTKPEPLTAPQHDETTDKVIIENNRDFQDREASADLERRHEPGSFYDRLQRHPSLLDPVLQGPYLDLDQQQLTHLQEETAPQQSLPLSETNVVGIEDMKTPENSTPEPSFEFSTVQAALKYLSPERFIEPQSAELAPEVIIRAPKVAIPTHKFTIPTLHEAFLPMAAVVMPTPTAVLPTPKLGFPTPDVTLDPVDYPRRPEENSTKTPLIREGHKTKTNAVQLSQPKQIPKFDYQVSRSHPTTSTSNDEGHGTIGTATPTRTDQTRVRASQDQPRNYFTPGPDAIATPKTNPQTTWVSDIPTRHPNPAAAGPVIPKGNVQVWVRDSRDQDRHHHDAEADDDEQEEDSEPAESVLGDTTGKKKKRSLFKRAVDKTKKASKKIVKGVTGGK</sequence>
<keyword evidence="5" id="KW-1185">Reference proteome</keyword>
<dbReference type="Pfam" id="PF24883">
    <property type="entry name" value="NPHP3_N"/>
    <property type="match status" value="1"/>
</dbReference>
<feature type="region of interest" description="Disordered" evidence="2">
    <location>
        <begin position="1056"/>
        <end position="1110"/>
    </location>
</feature>
<feature type="domain" description="Nephrocystin 3-like N-terminal" evidence="3">
    <location>
        <begin position="329"/>
        <end position="510"/>
    </location>
</feature>
<organism evidence="4 5">
    <name type="scientific">Apiosordaria backusii</name>
    <dbReference type="NCBI Taxonomy" id="314023"/>
    <lineage>
        <taxon>Eukaryota</taxon>
        <taxon>Fungi</taxon>
        <taxon>Dikarya</taxon>
        <taxon>Ascomycota</taxon>
        <taxon>Pezizomycotina</taxon>
        <taxon>Sordariomycetes</taxon>
        <taxon>Sordariomycetidae</taxon>
        <taxon>Sordariales</taxon>
        <taxon>Lasiosphaeriaceae</taxon>
        <taxon>Apiosordaria</taxon>
    </lineage>
</organism>